<feature type="compositionally biased region" description="Low complexity" evidence="1">
    <location>
        <begin position="347"/>
        <end position="361"/>
    </location>
</feature>
<feature type="region of interest" description="Disordered" evidence="1">
    <location>
        <begin position="344"/>
        <end position="373"/>
    </location>
</feature>
<proteinExistence type="predicted"/>
<feature type="compositionally biased region" description="Basic residues" evidence="1">
    <location>
        <begin position="364"/>
        <end position="373"/>
    </location>
</feature>
<evidence type="ECO:0000256" key="1">
    <source>
        <dbReference type="SAM" id="MobiDB-lite"/>
    </source>
</evidence>
<dbReference type="EMBL" id="JAAVNE010000073">
    <property type="protein sequence ID" value="NKC34269.1"/>
    <property type="molecule type" value="Genomic_DNA"/>
</dbReference>
<name>A0ABX1EAP8_9PROT</name>
<dbReference type="Pfam" id="PF03407">
    <property type="entry name" value="Nucleotid_trans"/>
    <property type="match status" value="1"/>
</dbReference>
<dbReference type="InterPro" id="IPR005069">
    <property type="entry name" value="Nucl-diP-sugar_transferase"/>
</dbReference>
<evidence type="ECO:0000313" key="4">
    <source>
        <dbReference type="Proteomes" id="UP000787635"/>
    </source>
</evidence>
<keyword evidence="4" id="KW-1185">Reference proteome</keyword>
<dbReference type="RefSeq" id="WP_168034982.1">
    <property type="nucleotide sequence ID" value="NZ_JAAVNE010000073.1"/>
</dbReference>
<dbReference type="Proteomes" id="UP000787635">
    <property type="component" value="Unassembled WGS sequence"/>
</dbReference>
<evidence type="ECO:0000313" key="3">
    <source>
        <dbReference type="EMBL" id="NKC34269.1"/>
    </source>
</evidence>
<accession>A0ABX1EAP8</accession>
<reference evidence="3 4" key="1">
    <citation type="submission" date="2020-03" db="EMBL/GenBank/DDBJ databases">
        <title>Roseomonas selenitidurans sp. nov. isolated from urban soil.</title>
        <authorList>
            <person name="Liu H."/>
        </authorList>
    </citation>
    <scope>NUCLEOTIDE SEQUENCE [LARGE SCALE GENOMIC DNA]</scope>
    <source>
        <strain evidence="3 4">BU-1</strain>
    </source>
</reference>
<evidence type="ECO:0000259" key="2">
    <source>
        <dbReference type="Pfam" id="PF03407"/>
    </source>
</evidence>
<organism evidence="3 4">
    <name type="scientific">Falsiroseomonas selenitidurans</name>
    <dbReference type="NCBI Taxonomy" id="2716335"/>
    <lineage>
        <taxon>Bacteria</taxon>
        <taxon>Pseudomonadati</taxon>
        <taxon>Pseudomonadota</taxon>
        <taxon>Alphaproteobacteria</taxon>
        <taxon>Acetobacterales</taxon>
        <taxon>Roseomonadaceae</taxon>
        <taxon>Falsiroseomonas</taxon>
    </lineage>
</organism>
<sequence>MPAALAGLGRPGLLPVVFADARRYGAVLENWLRHAARAGVAETLVVALDDATEAACRGHPGLGVVGLRHDGTMASLWALRLRLFATLAREGVAFIHSDADAVWLADPRPSLAESPGELVFSLGAVWPQAAHADWGFVLCCGLLAARPAPAVSAFLDGLAAEAEGGQPDDQVLLNHRLLAAGTTWDWSGVPRRERPSATRCWPIPRARCLGPARRSPSGSGPCRRPGCRACRSACLRAWYCTRSRRRSRRPRRSCCAASAPGTEDGGDTPGASGRLTGPLRGRDCRARPGLLAGAERPAHAAQFVRTFLAQAEAAPAKPCWRYLAAGHDLTLGQAAEALRASAEPWERQASAPARSCRSSCRTMPTRRPRCSAR</sequence>
<feature type="region of interest" description="Disordered" evidence="1">
    <location>
        <begin position="251"/>
        <end position="282"/>
    </location>
</feature>
<gene>
    <name evidence="3" type="ORF">HEQ75_25665</name>
</gene>
<protein>
    <submittedName>
        <fullName evidence="3">Glycosyltransferase family 77 protein</fullName>
    </submittedName>
</protein>
<feature type="domain" description="Nucleotide-diphospho-sugar transferase" evidence="2">
    <location>
        <begin position="41"/>
        <end position="175"/>
    </location>
</feature>
<comment type="caution">
    <text evidence="3">The sequence shown here is derived from an EMBL/GenBank/DDBJ whole genome shotgun (WGS) entry which is preliminary data.</text>
</comment>